<proteinExistence type="predicted"/>
<accession>A0A6J1BDM8</accession>
<dbReference type="Gene3D" id="1.10.238.200">
    <property type="entry name" value="Cullin, PONY binding domain"/>
    <property type="match status" value="1"/>
</dbReference>
<dbReference type="GO" id="GO:0031624">
    <property type="term" value="F:ubiquitin conjugating enzyme binding"/>
    <property type="evidence" value="ECO:0007669"/>
    <property type="project" value="TreeGrafter"/>
</dbReference>
<evidence type="ECO:0000256" key="1">
    <source>
        <dbReference type="RuleBase" id="RU410713"/>
    </source>
</evidence>
<dbReference type="PANTHER" id="PTHR12281">
    <property type="entry name" value="RP42 RELATED"/>
    <property type="match status" value="1"/>
</dbReference>
<evidence type="ECO:0000313" key="4">
    <source>
        <dbReference type="RefSeq" id="XP_021297637.1"/>
    </source>
</evidence>
<organism evidence="3 4">
    <name type="scientific">Herrania umbratica</name>
    <dbReference type="NCBI Taxonomy" id="108875"/>
    <lineage>
        <taxon>Eukaryota</taxon>
        <taxon>Viridiplantae</taxon>
        <taxon>Streptophyta</taxon>
        <taxon>Embryophyta</taxon>
        <taxon>Tracheophyta</taxon>
        <taxon>Spermatophyta</taxon>
        <taxon>Magnoliopsida</taxon>
        <taxon>eudicotyledons</taxon>
        <taxon>Gunneridae</taxon>
        <taxon>Pentapetalae</taxon>
        <taxon>rosids</taxon>
        <taxon>malvids</taxon>
        <taxon>Malvales</taxon>
        <taxon>Malvaceae</taxon>
        <taxon>Byttnerioideae</taxon>
        <taxon>Herrania</taxon>
    </lineage>
</organism>
<protein>
    <recommendedName>
        <fullName evidence="1">Defective in cullin neddylation protein</fullName>
    </recommendedName>
</protein>
<sequence length="327" mass="37461">MTVENSMDSLGPNGFDICEIYRRFCELRIGNAYVCGEEGYGQDENSQRAKFSRDALNQLLKMVESRMHTRTAIFDELLKLMFQLDLMVDFSEFSCFYDFVFFVCRENGQKNITVSRAVAAWRLVLAGRFRLLNQWCDFVEKNQRHNISEDTWQQVLAFSRCVHENLEGYDPEGAWPVLIDDFVEHMYRISGSNKDSIVFCSCDDSDSQSCTYEDSLPGLRVFSGLKRKLPGCHNDIMETSDPHFSNPANLLSCKRSRLITHRAVNREDNHIRSSSEASCMEVVKHSSPMGSSKSPCAVEGCLSKGFAGLFSSRSYMQFDRERRVSFT</sequence>
<dbReference type="GO" id="GO:0097602">
    <property type="term" value="F:cullin family protein binding"/>
    <property type="evidence" value="ECO:0007669"/>
    <property type="project" value="TreeGrafter"/>
</dbReference>
<dbReference type="GO" id="GO:0032182">
    <property type="term" value="F:ubiquitin-like protein binding"/>
    <property type="evidence" value="ECO:0007669"/>
    <property type="project" value="TreeGrafter"/>
</dbReference>
<dbReference type="Pfam" id="PF03556">
    <property type="entry name" value="Cullin_binding"/>
    <property type="match status" value="1"/>
</dbReference>
<dbReference type="InterPro" id="IPR005176">
    <property type="entry name" value="PONY_dom"/>
</dbReference>
<dbReference type="RefSeq" id="XP_021297637.1">
    <property type="nucleotide sequence ID" value="XM_021441962.1"/>
</dbReference>
<evidence type="ECO:0000259" key="2">
    <source>
        <dbReference type="PROSITE" id="PS51229"/>
    </source>
</evidence>
<dbReference type="Proteomes" id="UP000504621">
    <property type="component" value="Unplaced"/>
</dbReference>
<dbReference type="PROSITE" id="PS51229">
    <property type="entry name" value="DCUN1"/>
    <property type="match status" value="1"/>
</dbReference>
<dbReference type="GeneID" id="110426679"/>
<dbReference type="GO" id="GO:0000151">
    <property type="term" value="C:ubiquitin ligase complex"/>
    <property type="evidence" value="ECO:0007669"/>
    <property type="project" value="TreeGrafter"/>
</dbReference>
<keyword evidence="3" id="KW-1185">Reference proteome</keyword>
<name>A0A6J1BDM8_9ROSI</name>
<dbReference type="PANTHER" id="PTHR12281:SF31">
    <property type="entry name" value="DCN1-LIKE PROTEIN 3"/>
    <property type="match status" value="1"/>
</dbReference>
<dbReference type="InterPro" id="IPR014764">
    <property type="entry name" value="DCN-prot"/>
</dbReference>
<evidence type="ECO:0000313" key="3">
    <source>
        <dbReference type="Proteomes" id="UP000504621"/>
    </source>
</evidence>
<reference evidence="4" key="1">
    <citation type="submission" date="2025-08" db="UniProtKB">
        <authorList>
            <consortium name="RefSeq"/>
        </authorList>
    </citation>
    <scope>IDENTIFICATION</scope>
    <source>
        <tissue evidence="4">Leaf</tissue>
    </source>
</reference>
<dbReference type="AlphaFoldDB" id="A0A6J1BDM8"/>
<dbReference type="FunFam" id="1.10.238.200:FF:000006">
    <property type="entry name" value="Defective in cullin neddylation protein"/>
    <property type="match status" value="1"/>
</dbReference>
<dbReference type="OrthoDB" id="968327at2759"/>
<dbReference type="InterPro" id="IPR042460">
    <property type="entry name" value="DCN1-like_PONY"/>
</dbReference>
<comment type="function">
    <text evidence="1">Neddylation of cullins play an essential role in the regulation of SCF-type complexes activity.</text>
</comment>
<dbReference type="GO" id="GO:0045116">
    <property type="term" value="P:protein neddylation"/>
    <property type="evidence" value="ECO:0007669"/>
    <property type="project" value="TreeGrafter"/>
</dbReference>
<gene>
    <name evidence="4" type="primary">LOC110426679</name>
</gene>
<feature type="domain" description="DCUN1" evidence="2">
    <location>
        <begin position="1"/>
        <end position="187"/>
    </location>
</feature>